<comment type="caution">
    <text evidence="2">The sequence shown here is derived from an EMBL/GenBank/DDBJ whole genome shotgun (WGS) entry which is preliminary data.</text>
</comment>
<keyword evidence="1" id="KW-1133">Transmembrane helix</keyword>
<dbReference type="EMBL" id="MU157857">
    <property type="protein sequence ID" value="KAF9527952.1"/>
    <property type="molecule type" value="Genomic_DNA"/>
</dbReference>
<sequence>MGYRRIIYFHVVLAAGKLVQFTETHRSCRMGRWLLQKRVAVDVKAWKSLRISYQLAITFAVAILVQVTHLS</sequence>
<feature type="transmembrane region" description="Helical" evidence="1">
    <location>
        <begin position="51"/>
        <end position="70"/>
    </location>
</feature>
<accession>A0A9P6EFH6</accession>
<evidence type="ECO:0000313" key="2">
    <source>
        <dbReference type="EMBL" id="KAF9527952.1"/>
    </source>
</evidence>
<gene>
    <name evidence="2" type="ORF">CPB83DRAFT_855498</name>
</gene>
<protein>
    <submittedName>
        <fullName evidence="2">Uncharacterized protein</fullName>
    </submittedName>
</protein>
<keyword evidence="3" id="KW-1185">Reference proteome</keyword>
<name>A0A9P6EFH6_9AGAR</name>
<reference evidence="2" key="1">
    <citation type="submission" date="2020-11" db="EMBL/GenBank/DDBJ databases">
        <authorList>
            <consortium name="DOE Joint Genome Institute"/>
            <person name="Ahrendt S."/>
            <person name="Riley R."/>
            <person name="Andreopoulos W."/>
            <person name="Labutti K."/>
            <person name="Pangilinan J."/>
            <person name="Ruiz-Duenas F.J."/>
            <person name="Barrasa J.M."/>
            <person name="Sanchez-Garcia M."/>
            <person name="Camarero S."/>
            <person name="Miyauchi S."/>
            <person name="Serrano A."/>
            <person name="Linde D."/>
            <person name="Babiker R."/>
            <person name="Drula E."/>
            <person name="Ayuso-Fernandez I."/>
            <person name="Pacheco R."/>
            <person name="Padilla G."/>
            <person name="Ferreira P."/>
            <person name="Barriuso J."/>
            <person name="Kellner H."/>
            <person name="Castanera R."/>
            <person name="Alfaro M."/>
            <person name="Ramirez L."/>
            <person name="Pisabarro A.G."/>
            <person name="Kuo A."/>
            <person name="Tritt A."/>
            <person name="Lipzen A."/>
            <person name="He G."/>
            <person name="Yan M."/>
            <person name="Ng V."/>
            <person name="Cullen D."/>
            <person name="Martin F."/>
            <person name="Rosso M.-N."/>
            <person name="Henrissat B."/>
            <person name="Hibbett D."/>
            <person name="Martinez A.T."/>
            <person name="Grigoriev I.V."/>
        </authorList>
    </citation>
    <scope>NUCLEOTIDE SEQUENCE</scope>
    <source>
        <strain evidence="2">CBS 506.95</strain>
    </source>
</reference>
<evidence type="ECO:0000313" key="3">
    <source>
        <dbReference type="Proteomes" id="UP000807306"/>
    </source>
</evidence>
<dbReference type="AlphaFoldDB" id="A0A9P6EFH6"/>
<proteinExistence type="predicted"/>
<keyword evidence="1" id="KW-0472">Membrane</keyword>
<keyword evidence="1" id="KW-0812">Transmembrane</keyword>
<evidence type="ECO:0000256" key="1">
    <source>
        <dbReference type="SAM" id="Phobius"/>
    </source>
</evidence>
<dbReference type="Proteomes" id="UP000807306">
    <property type="component" value="Unassembled WGS sequence"/>
</dbReference>
<organism evidence="2 3">
    <name type="scientific">Crepidotus variabilis</name>
    <dbReference type="NCBI Taxonomy" id="179855"/>
    <lineage>
        <taxon>Eukaryota</taxon>
        <taxon>Fungi</taxon>
        <taxon>Dikarya</taxon>
        <taxon>Basidiomycota</taxon>
        <taxon>Agaricomycotina</taxon>
        <taxon>Agaricomycetes</taxon>
        <taxon>Agaricomycetidae</taxon>
        <taxon>Agaricales</taxon>
        <taxon>Agaricineae</taxon>
        <taxon>Crepidotaceae</taxon>
        <taxon>Crepidotus</taxon>
    </lineage>
</organism>